<feature type="compositionally biased region" description="Low complexity" evidence="1">
    <location>
        <begin position="47"/>
        <end position="76"/>
    </location>
</feature>
<feature type="compositionally biased region" description="Basic residues" evidence="1">
    <location>
        <begin position="262"/>
        <end position="272"/>
    </location>
</feature>
<feature type="compositionally biased region" description="Polar residues" evidence="1">
    <location>
        <begin position="488"/>
        <end position="498"/>
    </location>
</feature>
<name>A0A4S4KZF2_9AGAM</name>
<feature type="region of interest" description="Disordered" evidence="1">
    <location>
        <begin position="191"/>
        <end position="296"/>
    </location>
</feature>
<evidence type="ECO:0000313" key="2">
    <source>
        <dbReference type="EMBL" id="THH03851.1"/>
    </source>
</evidence>
<dbReference type="OrthoDB" id="2596481at2759"/>
<feature type="region of interest" description="Disordered" evidence="1">
    <location>
        <begin position="128"/>
        <end position="157"/>
    </location>
</feature>
<reference evidence="2 3" key="1">
    <citation type="submission" date="2019-02" db="EMBL/GenBank/DDBJ databases">
        <title>Genome sequencing of the rare red list fungi Phellinidium pouzarii.</title>
        <authorList>
            <person name="Buettner E."/>
            <person name="Kellner H."/>
        </authorList>
    </citation>
    <scope>NUCLEOTIDE SEQUENCE [LARGE SCALE GENOMIC DNA]</scope>
    <source>
        <strain evidence="2 3">DSM 108285</strain>
    </source>
</reference>
<gene>
    <name evidence="2" type="ORF">EW145_g5957</name>
</gene>
<proteinExistence type="predicted"/>
<dbReference type="AlphaFoldDB" id="A0A4S4KZF2"/>
<comment type="caution">
    <text evidence="2">The sequence shown here is derived from an EMBL/GenBank/DDBJ whole genome shotgun (WGS) entry which is preliminary data.</text>
</comment>
<accession>A0A4S4KZF2</accession>
<keyword evidence="3" id="KW-1185">Reference proteome</keyword>
<dbReference type="EMBL" id="SGPK01000403">
    <property type="protein sequence ID" value="THH03851.1"/>
    <property type="molecule type" value="Genomic_DNA"/>
</dbReference>
<feature type="compositionally biased region" description="Low complexity" evidence="1">
    <location>
        <begin position="227"/>
        <end position="245"/>
    </location>
</feature>
<organism evidence="2 3">
    <name type="scientific">Phellinidium pouzarii</name>
    <dbReference type="NCBI Taxonomy" id="167371"/>
    <lineage>
        <taxon>Eukaryota</taxon>
        <taxon>Fungi</taxon>
        <taxon>Dikarya</taxon>
        <taxon>Basidiomycota</taxon>
        <taxon>Agaricomycotina</taxon>
        <taxon>Agaricomycetes</taxon>
        <taxon>Hymenochaetales</taxon>
        <taxon>Hymenochaetaceae</taxon>
        <taxon>Phellinidium</taxon>
    </lineage>
</organism>
<evidence type="ECO:0000256" key="1">
    <source>
        <dbReference type="SAM" id="MobiDB-lite"/>
    </source>
</evidence>
<feature type="region of interest" description="Disordered" evidence="1">
    <location>
        <begin position="425"/>
        <end position="498"/>
    </location>
</feature>
<feature type="compositionally biased region" description="Polar residues" evidence="1">
    <location>
        <begin position="139"/>
        <end position="152"/>
    </location>
</feature>
<sequence length="498" mass="53810">MTSTPALSPGQTADLTSPTLSELDYDYICSPAGTVTDDGDEIVWPVSSQSNSSSPVLVEDTQSNGSDSDSDSTTGGVAAPYFLNNNTNEIGTFDSDVDNTTARYLEDFVLVRGDYGSKAFVLPPRIGRSRRHRPKHSDSSITFEGPTPSSVRSTRKSAAIAAYEPKKHLAGDETTTWTDDVEDLESRMERISLETPDVQSFEGPQQAPLRRKRRGCKPLKEPKEAGSVPSSPSSVPNPTKPNTNKNKPDILDSSVSVVPRRKEQRKKNKEKAKKLEKEVKPKRILSPETRFPAPSSPLGLGARSVVDDISENGDALVQTNVEVETDYLLGLAYDEAVRFMNAFIQHPDYYTSKASRLTFLQALIVELGLVSPTGPTRSLPGTLTAAKTLLRTHAFLNVRDYLTMREQGVDALRSAMQPSRRALIRDLQGREGGKRRRKGGASGTAGVGEGDRVDSFAPLSSAAPAAAPPPRTPLRSHPSTPLRAPLSSLGSVSVSTPV</sequence>
<dbReference type="Proteomes" id="UP000308199">
    <property type="component" value="Unassembled WGS sequence"/>
</dbReference>
<evidence type="ECO:0000313" key="3">
    <source>
        <dbReference type="Proteomes" id="UP000308199"/>
    </source>
</evidence>
<feature type="region of interest" description="Disordered" evidence="1">
    <location>
        <begin position="38"/>
        <end position="77"/>
    </location>
</feature>
<protein>
    <submittedName>
        <fullName evidence="2">Uncharacterized protein</fullName>
    </submittedName>
</protein>